<dbReference type="SUPFAM" id="SSF57701">
    <property type="entry name" value="Zn2/Cys6 DNA-binding domain"/>
    <property type="match status" value="1"/>
</dbReference>
<feature type="compositionally biased region" description="Basic and acidic residues" evidence="3">
    <location>
        <begin position="116"/>
        <end position="126"/>
    </location>
</feature>
<reference evidence="5 6" key="1">
    <citation type="journal article" date="2012" name="BMC Genomics">
        <title>Comparative genomics of the white-rot fungi, Phanerochaete carnosa and P. chrysosporium, to elucidate the genetic basis of the distinct wood types they colonize.</title>
        <authorList>
            <person name="Suzuki H."/>
            <person name="MacDonald J."/>
            <person name="Syed K."/>
            <person name="Salamov A."/>
            <person name="Hori C."/>
            <person name="Aerts A."/>
            <person name="Henrissat B."/>
            <person name="Wiebenga A."/>
            <person name="vanKuyk P.A."/>
            <person name="Barry K."/>
            <person name="Lindquist E."/>
            <person name="LaButti K."/>
            <person name="Lapidus A."/>
            <person name="Lucas S."/>
            <person name="Coutinho P."/>
            <person name="Gong Y."/>
            <person name="Samejima M."/>
            <person name="Mahadevan R."/>
            <person name="Abou-Zaid M."/>
            <person name="de Vries R.P."/>
            <person name="Igarashi K."/>
            <person name="Yadav J.S."/>
            <person name="Grigoriev I.V."/>
            <person name="Master E.R."/>
        </authorList>
    </citation>
    <scope>NUCLEOTIDE SEQUENCE [LARGE SCALE GENOMIC DNA]</scope>
    <source>
        <strain evidence="5 6">HHB-10118-sp</strain>
    </source>
</reference>
<proteinExistence type="predicted"/>
<feature type="compositionally biased region" description="Basic and acidic residues" evidence="3">
    <location>
        <begin position="15"/>
        <end position="27"/>
    </location>
</feature>
<dbReference type="GO" id="GO:0000981">
    <property type="term" value="F:DNA-binding transcription factor activity, RNA polymerase II-specific"/>
    <property type="evidence" value="ECO:0007669"/>
    <property type="project" value="InterPro"/>
</dbReference>
<dbReference type="CDD" id="cd00067">
    <property type="entry name" value="GAL4"/>
    <property type="match status" value="1"/>
</dbReference>
<dbReference type="Proteomes" id="UP000008370">
    <property type="component" value="Unassembled WGS sequence"/>
</dbReference>
<evidence type="ECO:0000313" key="6">
    <source>
        <dbReference type="Proteomes" id="UP000008370"/>
    </source>
</evidence>
<dbReference type="GO" id="GO:0005634">
    <property type="term" value="C:nucleus"/>
    <property type="evidence" value="ECO:0007669"/>
    <property type="project" value="UniProtKB-SubCell"/>
</dbReference>
<dbReference type="STRING" id="650164.K5W5J7"/>
<dbReference type="OrthoDB" id="2269373at2759"/>
<feature type="compositionally biased region" description="Low complexity" evidence="3">
    <location>
        <begin position="317"/>
        <end position="329"/>
    </location>
</feature>
<sequence>MSSPSPEPAARKKRSTEVAKKTSEDDHRRKRRNRTTQSCLNCHTSKRMCDRKRPCGRCTQLGLTGLCVYEVDDPNQRADTSSETIRLQKRVAELESVIRELKNKPHPKWAQSTTTEESKGDCKDAPKLSSVSLSGRAASIEAESAKPPTIHLQVPVPSSSSRSSPFDMNAPSPSASSGTSTSCPSPLVLTPVDDSSYDIGSLLAQCYPGGAGLDGAIDNLFDGFIRSDNATIPNPEPCLIHPETVHCGCLGEANSYNVVLELSLRLRRAAETLAHYSRHHSASVNCQIHQRITDLDRYTTEALANANSPMVSFQPYHGHSSFSSSGPSPMGNAQAMSSTVSPQSLHPGMRSWEYKSSSAYPSPPRDDHFMSWEPARRPTDWPPSSGL</sequence>
<dbReference type="SMART" id="SM00066">
    <property type="entry name" value="GAL4"/>
    <property type="match status" value="1"/>
</dbReference>
<keyword evidence="6" id="KW-1185">Reference proteome</keyword>
<accession>K5W5J7</accession>
<gene>
    <name evidence="5" type="ORF">PHACADRAFT_146309</name>
</gene>
<evidence type="ECO:0000256" key="2">
    <source>
        <dbReference type="ARBA" id="ARBA00023242"/>
    </source>
</evidence>
<dbReference type="RefSeq" id="XP_007397094.1">
    <property type="nucleotide sequence ID" value="XM_007397032.1"/>
</dbReference>
<feature type="domain" description="Zn(2)-C6 fungal-type" evidence="4">
    <location>
        <begin position="38"/>
        <end position="69"/>
    </location>
</feature>
<dbReference type="Gene3D" id="4.10.240.10">
    <property type="entry name" value="Zn(2)-C6 fungal-type DNA-binding domain"/>
    <property type="match status" value="1"/>
</dbReference>
<feature type="compositionally biased region" description="Polar residues" evidence="3">
    <location>
        <begin position="334"/>
        <end position="344"/>
    </location>
</feature>
<dbReference type="PROSITE" id="PS00463">
    <property type="entry name" value="ZN2_CY6_FUNGAL_1"/>
    <property type="match status" value="1"/>
</dbReference>
<protein>
    <recommendedName>
        <fullName evidence="4">Zn(2)-C6 fungal-type domain-containing protein</fullName>
    </recommendedName>
</protein>
<comment type="subcellular location">
    <subcellularLocation>
        <location evidence="1">Nucleus</location>
    </subcellularLocation>
</comment>
<dbReference type="KEGG" id="pco:PHACADRAFT_146309"/>
<dbReference type="AlphaFoldDB" id="K5W5J7"/>
<dbReference type="GO" id="GO:0008270">
    <property type="term" value="F:zinc ion binding"/>
    <property type="evidence" value="ECO:0007669"/>
    <property type="project" value="InterPro"/>
</dbReference>
<dbReference type="EMBL" id="JH930473">
    <property type="protein sequence ID" value="EKM54400.1"/>
    <property type="molecule type" value="Genomic_DNA"/>
</dbReference>
<evidence type="ECO:0000256" key="1">
    <source>
        <dbReference type="ARBA" id="ARBA00004123"/>
    </source>
</evidence>
<dbReference type="InterPro" id="IPR001138">
    <property type="entry name" value="Zn2Cys6_DnaBD"/>
</dbReference>
<dbReference type="PANTHER" id="PTHR31001:SF81">
    <property type="entry name" value="ZN(II)2CYS6 TRANSCRIPTION FACTOR"/>
    <property type="match status" value="1"/>
</dbReference>
<dbReference type="PANTHER" id="PTHR31001">
    <property type="entry name" value="UNCHARACTERIZED TRANSCRIPTIONAL REGULATORY PROTEIN"/>
    <property type="match status" value="1"/>
</dbReference>
<dbReference type="InterPro" id="IPR050613">
    <property type="entry name" value="Sec_Metabolite_Reg"/>
</dbReference>
<dbReference type="InterPro" id="IPR036864">
    <property type="entry name" value="Zn2-C6_fun-type_DNA-bd_sf"/>
</dbReference>
<dbReference type="PROSITE" id="PS50048">
    <property type="entry name" value="ZN2_CY6_FUNGAL_2"/>
    <property type="match status" value="1"/>
</dbReference>
<organism evidence="5 6">
    <name type="scientific">Phanerochaete carnosa (strain HHB-10118-sp)</name>
    <name type="common">White-rot fungus</name>
    <name type="synonym">Peniophora carnosa</name>
    <dbReference type="NCBI Taxonomy" id="650164"/>
    <lineage>
        <taxon>Eukaryota</taxon>
        <taxon>Fungi</taxon>
        <taxon>Dikarya</taxon>
        <taxon>Basidiomycota</taxon>
        <taxon>Agaricomycotina</taxon>
        <taxon>Agaricomycetes</taxon>
        <taxon>Polyporales</taxon>
        <taxon>Phanerochaetaceae</taxon>
        <taxon>Phanerochaete</taxon>
    </lineage>
</organism>
<dbReference type="InParanoid" id="K5W5J7"/>
<feature type="region of interest" description="Disordered" evidence="3">
    <location>
        <begin position="1"/>
        <end position="35"/>
    </location>
</feature>
<dbReference type="HOGENOM" id="CLU_733765_0_0_1"/>
<dbReference type="GeneID" id="18908694"/>
<evidence type="ECO:0000259" key="4">
    <source>
        <dbReference type="PROSITE" id="PS50048"/>
    </source>
</evidence>
<feature type="compositionally biased region" description="Basic and acidic residues" evidence="3">
    <location>
        <begin position="364"/>
        <end position="379"/>
    </location>
</feature>
<dbReference type="Pfam" id="PF00172">
    <property type="entry name" value="Zn_clus"/>
    <property type="match status" value="1"/>
</dbReference>
<feature type="compositionally biased region" description="Low complexity" evidence="3">
    <location>
        <begin position="154"/>
        <end position="183"/>
    </location>
</feature>
<feature type="region of interest" description="Disordered" evidence="3">
    <location>
        <begin position="317"/>
        <end position="387"/>
    </location>
</feature>
<evidence type="ECO:0000313" key="5">
    <source>
        <dbReference type="EMBL" id="EKM54400.1"/>
    </source>
</evidence>
<feature type="region of interest" description="Disordered" evidence="3">
    <location>
        <begin position="104"/>
        <end position="183"/>
    </location>
</feature>
<name>K5W5J7_PHACS</name>
<evidence type="ECO:0000256" key="3">
    <source>
        <dbReference type="SAM" id="MobiDB-lite"/>
    </source>
</evidence>
<keyword evidence="2" id="KW-0539">Nucleus</keyword>